<keyword evidence="5" id="KW-0804">Transcription</keyword>
<keyword evidence="9" id="KW-1185">Reference proteome</keyword>
<dbReference type="EMBL" id="PECK01000003">
    <property type="protein sequence ID" value="TDZ95308.1"/>
    <property type="molecule type" value="Genomic_DNA"/>
</dbReference>
<evidence type="ECO:0000256" key="4">
    <source>
        <dbReference type="ARBA" id="ARBA00023159"/>
    </source>
</evidence>
<dbReference type="EMBL" id="PECM01000008">
    <property type="protein sequence ID" value="TEA04404.1"/>
    <property type="molecule type" value="Genomic_DNA"/>
</dbReference>
<evidence type="ECO:0000259" key="6">
    <source>
        <dbReference type="PROSITE" id="PS50931"/>
    </source>
</evidence>
<evidence type="ECO:0000313" key="10">
    <source>
        <dbReference type="Proteomes" id="UP000295685"/>
    </source>
</evidence>
<keyword evidence="3" id="KW-0238">DNA-binding</keyword>
<dbReference type="Gene3D" id="1.10.10.10">
    <property type="entry name" value="Winged helix-like DNA-binding domain superfamily/Winged helix DNA-binding domain"/>
    <property type="match status" value="1"/>
</dbReference>
<proteinExistence type="inferred from homology"/>
<dbReference type="PANTHER" id="PTHR30346:SF0">
    <property type="entry name" value="HCA OPERON TRANSCRIPTIONAL ACTIVATOR HCAR"/>
    <property type="match status" value="1"/>
</dbReference>
<dbReference type="PANTHER" id="PTHR30346">
    <property type="entry name" value="TRANSCRIPTIONAL DUAL REGULATOR HCAR-RELATED"/>
    <property type="match status" value="1"/>
</dbReference>
<sequence length="268" mass="29561">MENALQVRLFIRDTRRVELTKDGARLVPVARHILSLFDELPKLATERSGWNPARSIVCGVPPLLHPDLRKKLIDIEVRIDGTAFAAVPQRSGDILVGVRRGELAFGLIRPPFDTVGLIGEVVHEEDMGAVLSRSEYGSRRSISAAELSRMAYVKPAGDSGSEFGRQFELNLSAAGILQFGAPSDRKSAPETIAIGEATYTLAPLSTFNSAKAYAPEKEVWLPIRELNTSIATCLVWRQNLPETDSELYEIVKVTRSIFNSYCAHQATR</sequence>
<dbReference type="GO" id="GO:0032993">
    <property type="term" value="C:protein-DNA complex"/>
    <property type="evidence" value="ECO:0007669"/>
    <property type="project" value="TreeGrafter"/>
</dbReference>
<reference evidence="9 10" key="1">
    <citation type="journal article" date="2019" name="Sci. Rep.">
        <title>Extended insight into the Mycobacterium chelonae-abscessus complex through whole genome sequencing of Mycobacterium salmoniphilum outbreak and Mycobacterium salmoniphilum-like strains.</title>
        <authorList>
            <person name="Behra P.R.K."/>
            <person name="Das S."/>
            <person name="Pettersson B.M.F."/>
            <person name="Shirreff L."/>
            <person name="DuCote T."/>
            <person name="Jacobsson K.G."/>
            <person name="Ennis D.G."/>
            <person name="Kirsebom L.A."/>
        </authorList>
    </citation>
    <scope>NUCLEOTIDE SEQUENCE [LARGE SCALE GENOMIC DNA]</scope>
    <source>
        <strain evidence="8 9">CCUG 60883</strain>
        <strain evidence="7 10">CCUG 60885</strain>
    </source>
</reference>
<organism evidence="7 10">
    <name type="scientific">Mycobacteroides salmoniphilum</name>
    <dbReference type="NCBI Taxonomy" id="404941"/>
    <lineage>
        <taxon>Bacteria</taxon>
        <taxon>Bacillati</taxon>
        <taxon>Actinomycetota</taxon>
        <taxon>Actinomycetes</taxon>
        <taxon>Mycobacteriales</taxon>
        <taxon>Mycobacteriaceae</taxon>
        <taxon>Mycobacteroides</taxon>
    </lineage>
</organism>
<protein>
    <recommendedName>
        <fullName evidence="6">HTH lysR-type domain-containing protein</fullName>
    </recommendedName>
</protein>
<dbReference type="InterPro" id="IPR036390">
    <property type="entry name" value="WH_DNA-bd_sf"/>
</dbReference>
<comment type="caution">
    <text evidence="7">The sequence shown here is derived from an EMBL/GenBank/DDBJ whole genome shotgun (WGS) entry which is preliminary data.</text>
</comment>
<evidence type="ECO:0000256" key="1">
    <source>
        <dbReference type="ARBA" id="ARBA00009437"/>
    </source>
</evidence>
<dbReference type="GO" id="GO:0003677">
    <property type="term" value="F:DNA binding"/>
    <property type="evidence" value="ECO:0007669"/>
    <property type="project" value="UniProtKB-KW"/>
</dbReference>
<dbReference type="Proteomes" id="UP000294844">
    <property type="component" value="Unassembled WGS sequence"/>
</dbReference>
<dbReference type="InterPro" id="IPR000847">
    <property type="entry name" value="LysR_HTH_N"/>
</dbReference>
<evidence type="ECO:0000256" key="5">
    <source>
        <dbReference type="ARBA" id="ARBA00023163"/>
    </source>
</evidence>
<dbReference type="InterPro" id="IPR036388">
    <property type="entry name" value="WH-like_DNA-bd_sf"/>
</dbReference>
<evidence type="ECO:0000256" key="2">
    <source>
        <dbReference type="ARBA" id="ARBA00023015"/>
    </source>
</evidence>
<dbReference type="Proteomes" id="UP000295685">
    <property type="component" value="Unassembled WGS sequence"/>
</dbReference>
<keyword evidence="4" id="KW-0010">Activator</keyword>
<name>A0A4R8SEQ4_9MYCO</name>
<dbReference type="Gene3D" id="3.40.190.10">
    <property type="entry name" value="Periplasmic binding protein-like II"/>
    <property type="match status" value="2"/>
</dbReference>
<comment type="similarity">
    <text evidence="1">Belongs to the LysR transcriptional regulatory family.</text>
</comment>
<feature type="domain" description="HTH lysR-type" evidence="6">
    <location>
        <begin position="1"/>
        <end position="20"/>
    </location>
</feature>
<dbReference type="GO" id="GO:0003700">
    <property type="term" value="F:DNA-binding transcription factor activity"/>
    <property type="evidence" value="ECO:0007669"/>
    <property type="project" value="InterPro"/>
</dbReference>
<keyword evidence="2" id="KW-0805">Transcription regulation</keyword>
<evidence type="ECO:0000256" key="3">
    <source>
        <dbReference type="ARBA" id="ARBA00023125"/>
    </source>
</evidence>
<evidence type="ECO:0000313" key="8">
    <source>
        <dbReference type="EMBL" id="TEA04404.1"/>
    </source>
</evidence>
<dbReference type="SUPFAM" id="SSF46785">
    <property type="entry name" value="Winged helix' DNA-binding domain"/>
    <property type="match status" value="1"/>
</dbReference>
<dbReference type="SUPFAM" id="SSF53850">
    <property type="entry name" value="Periplasmic binding protein-like II"/>
    <property type="match status" value="1"/>
</dbReference>
<accession>A0A4R8SEQ4</accession>
<evidence type="ECO:0000313" key="9">
    <source>
        <dbReference type="Proteomes" id="UP000294844"/>
    </source>
</evidence>
<gene>
    <name evidence="8" type="ORF">CCUG60883_01697</name>
    <name evidence="7" type="ORF">CCUG60885_01439</name>
</gene>
<dbReference type="AlphaFoldDB" id="A0A4R8SEQ4"/>
<dbReference type="PROSITE" id="PS50931">
    <property type="entry name" value="HTH_LYSR"/>
    <property type="match status" value="1"/>
</dbReference>
<evidence type="ECO:0000313" key="7">
    <source>
        <dbReference type="EMBL" id="TDZ95308.1"/>
    </source>
</evidence>